<name>A0A218P1C9_THECE</name>
<sequence length="143" mass="16305">MRLILRPLFEAELPADFDEVVRSKLIGREVETGQEIEIDLLGRPLRFRVILAEPSPLKVKKGTKIEFSTGSMEVIDFEFDEPVRDVVPFDMGFVIVLDRKVLILNRNGQKIYSDEFEDLNGVRVSKDAVVIIHGEGKIRIVKP</sequence>
<dbReference type="GeneID" id="33323817"/>
<dbReference type="InterPro" id="IPR004201">
    <property type="entry name" value="Cdc48_dom2"/>
</dbReference>
<evidence type="ECO:0000313" key="5">
    <source>
        <dbReference type="Proteomes" id="UP000197156"/>
    </source>
</evidence>
<dbReference type="KEGG" id="tce:A3L02_03630"/>
<keyword evidence="1" id="KW-0547">Nucleotide-binding</keyword>
<reference evidence="4 5" key="1">
    <citation type="submission" date="2016-03" db="EMBL/GenBank/DDBJ databases">
        <title>Complete genome sequence of Thermococcus celer.</title>
        <authorList>
            <person name="Oger P.M."/>
        </authorList>
    </citation>
    <scope>NUCLEOTIDE SEQUENCE [LARGE SCALE GENOMIC DNA]</scope>
    <source>
        <strain evidence="4 5">Vu 13</strain>
    </source>
</reference>
<proteinExistence type="predicted"/>
<dbReference type="Proteomes" id="UP000197156">
    <property type="component" value="Chromosome"/>
</dbReference>
<dbReference type="Pfam" id="PF02933">
    <property type="entry name" value="CDC48_2"/>
    <property type="match status" value="1"/>
</dbReference>
<feature type="domain" description="CDC48" evidence="3">
    <location>
        <begin position="12"/>
        <end position="74"/>
    </location>
</feature>
<keyword evidence="2" id="KW-0067">ATP-binding</keyword>
<dbReference type="SMART" id="SM01072">
    <property type="entry name" value="CDC48_2"/>
    <property type="match status" value="1"/>
</dbReference>
<dbReference type="OrthoDB" id="86308at2157"/>
<keyword evidence="5" id="KW-1185">Reference proteome</keyword>
<dbReference type="InterPro" id="IPR049295">
    <property type="entry name" value="DUF6849"/>
</dbReference>
<dbReference type="Gene3D" id="3.10.330.10">
    <property type="match status" value="1"/>
</dbReference>
<dbReference type="SUPFAM" id="SSF54585">
    <property type="entry name" value="Cdc48 domain 2-like"/>
    <property type="match status" value="1"/>
</dbReference>
<dbReference type="Gene3D" id="2.40.10.360">
    <property type="match status" value="1"/>
</dbReference>
<evidence type="ECO:0000256" key="1">
    <source>
        <dbReference type="ARBA" id="ARBA00022741"/>
    </source>
</evidence>
<evidence type="ECO:0000313" key="4">
    <source>
        <dbReference type="EMBL" id="ASI98715.1"/>
    </source>
</evidence>
<dbReference type="GO" id="GO:0005524">
    <property type="term" value="F:ATP binding"/>
    <property type="evidence" value="ECO:0007669"/>
    <property type="project" value="UniProtKB-KW"/>
</dbReference>
<organism evidence="4 5">
    <name type="scientific">Thermococcus celer Vu 13 = JCM 8558</name>
    <dbReference type="NCBI Taxonomy" id="1293037"/>
    <lineage>
        <taxon>Archaea</taxon>
        <taxon>Methanobacteriati</taxon>
        <taxon>Methanobacteriota</taxon>
        <taxon>Thermococci</taxon>
        <taxon>Thermococcales</taxon>
        <taxon>Thermococcaceae</taxon>
        <taxon>Thermococcus</taxon>
    </lineage>
</organism>
<accession>A0A218P1C9</accession>
<dbReference type="RefSeq" id="WP_088862676.1">
    <property type="nucleotide sequence ID" value="NZ_CP014854.1"/>
</dbReference>
<dbReference type="AlphaFoldDB" id="A0A218P1C9"/>
<dbReference type="EMBL" id="CP014854">
    <property type="protein sequence ID" value="ASI98715.1"/>
    <property type="molecule type" value="Genomic_DNA"/>
</dbReference>
<gene>
    <name evidence="4" type="ORF">A3L02_03630</name>
</gene>
<dbReference type="InterPro" id="IPR029067">
    <property type="entry name" value="CDC48_domain_2-like_sf"/>
</dbReference>
<evidence type="ECO:0000256" key="2">
    <source>
        <dbReference type="ARBA" id="ARBA00022840"/>
    </source>
</evidence>
<evidence type="ECO:0000259" key="3">
    <source>
        <dbReference type="SMART" id="SM01072"/>
    </source>
</evidence>
<dbReference type="Pfam" id="PF20986">
    <property type="entry name" value="DUF6849"/>
    <property type="match status" value="1"/>
</dbReference>
<protein>
    <submittedName>
        <fullName evidence="4">ATPase</fullName>
    </submittedName>
</protein>